<organism evidence="4 5">
    <name type="scientific">Faecalicoccus acidiformans</name>
    <dbReference type="NCBI Taxonomy" id="915173"/>
    <lineage>
        <taxon>Bacteria</taxon>
        <taxon>Bacillati</taxon>
        <taxon>Bacillota</taxon>
        <taxon>Erysipelotrichia</taxon>
        <taxon>Erysipelotrichales</taxon>
        <taxon>Erysipelotrichaceae</taxon>
        <taxon>Faecalicoccus</taxon>
    </lineage>
</organism>
<reference evidence="4 5" key="1">
    <citation type="submission" date="2020-08" db="EMBL/GenBank/DDBJ databases">
        <title>Genomic Encyclopedia of Type Strains, Phase IV (KMG-IV): sequencing the most valuable type-strain genomes for metagenomic binning, comparative biology and taxonomic classification.</title>
        <authorList>
            <person name="Goeker M."/>
        </authorList>
    </citation>
    <scope>NUCLEOTIDE SEQUENCE [LARGE SCALE GENOMIC DNA]</scope>
    <source>
        <strain evidence="4 5">DSM 26963</strain>
    </source>
</reference>
<evidence type="ECO:0000256" key="1">
    <source>
        <dbReference type="PIRSR" id="PIRSR006816-1"/>
    </source>
</evidence>
<comment type="cofactor">
    <cofactor evidence="1">
        <name>FAD</name>
        <dbReference type="ChEBI" id="CHEBI:57692"/>
    </cofactor>
    <text evidence="1">Binds 1 FAD per subunit.</text>
</comment>
<dbReference type="GO" id="GO:0050660">
    <property type="term" value="F:flavin adenine dinucleotide binding"/>
    <property type="evidence" value="ECO:0007669"/>
    <property type="project" value="InterPro"/>
</dbReference>
<dbReference type="InterPro" id="IPR017927">
    <property type="entry name" value="FAD-bd_FR_type"/>
</dbReference>
<dbReference type="Proteomes" id="UP000521313">
    <property type="component" value="Unassembled WGS sequence"/>
</dbReference>
<feature type="binding site" evidence="2">
    <location>
        <position position="237"/>
    </location>
    <ligand>
        <name>[2Fe-2S] cluster</name>
        <dbReference type="ChEBI" id="CHEBI:190135"/>
    </ligand>
</feature>
<sequence>MYKIEKKENLNPTVTRMVVQAPFVAKRAKAGQFIILRVREQGERIPLTIADSDPEKGTVTIIFQVVGQTTMLLNEMKEGDLLQDFVGPLGKPSAIDGNKKVCVIGGGVGCAIAYPTAKAFHEAGADVTTIVGFRNKDLVILEKEFTDVSDAYYLMSDDGSVGEKGLVTNKLEDLILNGEKFDEVIAIGPVIMMKFVSLTTKKYEIPTTVSMNPIMIDGTGMCGGCRLKVGNEIKFACVDGPDFDGHLVDFDEAMSRNMAYKDFETHKREETCNLLTKEVQ</sequence>
<dbReference type="InterPro" id="IPR008333">
    <property type="entry name" value="Cbr1-like_FAD-bd_dom"/>
</dbReference>
<keyword evidence="4" id="KW-0560">Oxidoreductase</keyword>
<evidence type="ECO:0000256" key="2">
    <source>
        <dbReference type="PIRSR" id="PIRSR006816-2"/>
    </source>
</evidence>
<dbReference type="PROSITE" id="PS51384">
    <property type="entry name" value="FAD_FR"/>
    <property type="match status" value="1"/>
</dbReference>
<dbReference type="CDD" id="cd06219">
    <property type="entry name" value="DHOD_e_trans_like1"/>
    <property type="match status" value="1"/>
</dbReference>
<evidence type="ECO:0000259" key="3">
    <source>
        <dbReference type="PROSITE" id="PS51384"/>
    </source>
</evidence>
<dbReference type="InterPro" id="IPR017938">
    <property type="entry name" value="Riboflavin_synthase-like_b-brl"/>
</dbReference>
<dbReference type="PIRSF" id="PIRSF006816">
    <property type="entry name" value="Cyc3_hyd_g"/>
    <property type="match status" value="1"/>
</dbReference>
<feature type="binding site" evidence="2">
    <location>
        <position position="225"/>
    </location>
    <ligand>
        <name>[2Fe-2S] cluster</name>
        <dbReference type="ChEBI" id="CHEBI:190135"/>
    </ligand>
</feature>
<dbReference type="InterPro" id="IPR039261">
    <property type="entry name" value="FNR_nucleotide-bd"/>
</dbReference>
<accession>A0A7W8FXV3</accession>
<evidence type="ECO:0000313" key="4">
    <source>
        <dbReference type="EMBL" id="MBB5184135.1"/>
    </source>
</evidence>
<dbReference type="GO" id="GO:0006221">
    <property type="term" value="P:pyrimidine nucleotide biosynthetic process"/>
    <property type="evidence" value="ECO:0007669"/>
    <property type="project" value="InterPro"/>
</dbReference>
<dbReference type="GO" id="GO:0004324">
    <property type="term" value="F:ferredoxin-NADP+ reductase activity"/>
    <property type="evidence" value="ECO:0007669"/>
    <property type="project" value="UniProtKB-EC"/>
</dbReference>
<dbReference type="Gene3D" id="2.40.30.10">
    <property type="entry name" value="Translation factors"/>
    <property type="match status" value="1"/>
</dbReference>
<dbReference type="GO" id="GO:0051537">
    <property type="term" value="F:2 iron, 2 sulfur cluster binding"/>
    <property type="evidence" value="ECO:0007669"/>
    <property type="project" value="UniProtKB-KW"/>
</dbReference>
<feature type="binding site" evidence="1">
    <location>
        <begin position="62"/>
        <end position="64"/>
    </location>
    <ligand>
        <name>FAD</name>
        <dbReference type="ChEBI" id="CHEBI:57692"/>
    </ligand>
</feature>
<keyword evidence="2" id="KW-0479">Metal-binding</keyword>
<dbReference type="GO" id="GO:0046872">
    <property type="term" value="F:metal ion binding"/>
    <property type="evidence" value="ECO:0007669"/>
    <property type="project" value="UniProtKB-KW"/>
</dbReference>
<dbReference type="EC" id="1.18.1.2" evidence="4"/>
<name>A0A7W8FXV3_9FIRM</name>
<comment type="cofactor">
    <cofactor evidence="2">
        <name>[2Fe-2S] cluster</name>
        <dbReference type="ChEBI" id="CHEBI:190135"/>
    </cofactor>
    <text evidence="2">Binds 1 [2Fe-2S] cluster per subunit.</text>
</comment>
<dbReference type="PANTHER" id="PTHR43513:SF3">
    <property type="entry name" value="DIHYDROOROTATE DEHYDROGENASE B (NAD(+)), ELECTRON TRANSFER SUBUNIT-RELATED"/>
    <property type="match status" value="1"/>
</dbReference>
<dbReference type="RefSeq" id="WP_183373837.1">
    <property type="nucleotide sequence ID" value="NZ_JACHHD010000001.1"/>
</dbReference>
<dbReference type="NCBIfam" id="NF004862">
    <property type="entry name" value="PRK06222.1"/>
    <property type="match status" value="1"/>
</dbReference>
<keyword evidence="2" id="KW-0001">2Fe-2S</keyword>
<keyword evidence="1" id="KW-0285">Flavoprotein</keyword>
<proteinExistence type="predicted"/>
<dbReference type="InterPro" id="IPR019480">
    <property type="entry name" value="Dihydroorotate_DH_Fe-S-bd"/>
</dbReference>
<dbReference type="InterPro" id="IPR050353">
    <property type="entry name" value="PyrK_electron_transfer"/>
</dbReference>
<keyword evidence="2" id="KW-0408">Iron</keyword>
<dbReference type="AlphaFoldDB" id="A0A7W8FXV3"/>
<dbReference type="Pfam" id="PF00970">
    <property type="entry name" value="FAD_binding_6"/>
    <property type="match status" value="1"/>
</dbReference>
<evidence type="ECO:0000313" key="5">
    <source>
        <dbReference type="Proteomes" id="UP000521313"/>
    </source>
</evidence>
<dbReference type="Pfam" id="PF10418">
    <property type="entry name" value="DHODB_Fe-S_bind"/>
    <property type="match status" value="1"/>
</dbReference>
<comment type="caution">
    <text evidence="4">The sequence shown here is derived from an EMBL/GenBank/DDBJ whole genome shotgun (WGS) entry which is preliminary data.</text>
</comment>
<gene>
    <name evidence="4" type="ORF">HNQ43_000168</name>
</gene>
<dbReference type="SUPFAM" id="SSF63380">
    <property type="entry name" value="Riboflavin synthase domain-like"/>
    <property type="match status" value="1"/>
</dbReference>
<keyword evidence="2" id="KW-0411">Iron-sulfur</keyword>
<protein>
    <submittedName>
        <fullName evidence="4">Ferredoxin--NADP+ reductase</fullName>
        <ecNumber evidence="4">1.18.1.2</ecNumber>
    </submittedName>
</protein>
<feature type="binding site" evidence="2">
    <location>
        <position position="222"/>
    </location>
    <ligand>
        <name>[2Fe-2S] cluster</name>
        <dbReference type="ChEBI" id="CHEBI:190135"/>
    </ligand>
</feature>
<dbReference type="PANTHER" id="PTHR43513">
    <property type="entry name" value="DIHYDROOROTATE DEHYDROGENASE B (NAD(+)), ELECTRON TRANSFER SUBUNIT"/>
    <property type="match status" value="1"/>
</dbReference>
<dbReference type="InterPro" id="IPR012165">
    <property type="entry name" value="Cyt_c3_hydrogenase_gsu"/>
</dbReference>
<dbReference type="Gene3D" id="3.40.50.80">
    <property type="entry name" value="Nucleotide-binding domain of ferredoxin-NADP reductase (FNR) module"/>
    <property type="match status" value="1"/>
</dbReference>
<dbReference type="SUPFAM" id="SSF52343">
    <property type="entry name" value="Ferredoxin reductase-like, C-terminal NADP-linked domain"/>
    <property type="match status" value="1"/>
</dbReference>
<dbReference type="EMBL" id="JACHHD010000001">
    <property type="protein sequence ID" value="MBB5184135.1"/>
    <property type="molecule type" value="Genomic_DNA"/>
</dbReference>
<feature type="domain" description="FAD-binding FR-type" evidence="3">
    <location>
        <begin position="1"/>
        <end position="95"/>
    </location>
</feature>
<keyword evidence="1" id="KW-0274">FAD</keyword>